<feature type="domain" description="CDI immunity protein" evidence="1">
    <location>
        <begin position="6"/>
        <end position="109"/>
    </location>
</feature>
<dbReference type="Pfam" id="PF18624">
    <property type="entry name" value="CdiI_4"/>
    <property type="match status" value="1"/>
</dbReference>
<dbReference type="InterPro" id="IPR041256">
    <property type="entry name" value="CdiI_4"/>
</dbReference>
<reference evidence="2 3" key="1">
    <citation type="submission" date="2022-10" db="EMBL/GenBank/DDBJ databases">
        <title>Paenibacillus description and whole genome data of maize root bacterial community.</title>
        <authorList>
            <person name="Marton D."/>
            <person name="Farkas M."/>
            <person name="Cserhati M."/>
        </authorList>
    </citation>
    <scope>NUCLEOTIDE SEQUENCE [LARGE SCALE GENOMIC DNA]</scope>
    <source>
        <strain evidence="2 3">P96</strain>
    </source>
</reference>
<evidence type="ECO:0000313" key="3">
    <source>
        <dbReference type="Proteomes" id="UP001241848"/>
    </source>
</evidence>
<dbReference type="Proteomes" id="UP001241848">
    <property type="component" value="Unassembled WGS sequence"/>
</dbReference>
<gene>
    <name evidence="2" type="primary">cdiI</name>
    <name evidence="2" type="ORF">OIN60_11155</name>
</gene>
<proteinExistence type="predicted"/>
<protein>
    <submittedName>
        <fullName evidence="2">Ribonuclease toxin immunity protein CdiI</fullName>
    </submittedName>
</protein>
<dbReference type="RefSeq" id="WP_305754939.1">
    <property type="nucleotide sequence ID" value="NZ_JAPCKK010000016.1"/>
</dbReference>
<accession>A0ABT9FRG5</accession>
<evidence type="ECO:0000259" key="1">
    <source>
        <dbReference type="Pfam" id="PF18624"/>
    </source>
</evidence>
<dbReference type="CDD" id="cd20688">
    <property type="entry name" value="CdiI_Ecoli_Nm-like"/>
    <property type="match status" value="1"/>
</dbReference>
<dbReference type="EMBL" id="JAPCKK010000016">
    <property type="protein sequence ID" value="MDP4097328.1"/>
    <property type="molecule type" value="Genomic_DNA"/>
</dbReference>
<name>A0ABT9FRG5_9BACL</name>
<sequence length="120" mass="14156">MPKLAEKELMDMYYRHLEGRYFLDALKNFCNGNGFGGSECVWCVFAGELEEWDEGYFGETGVCYFFDYPAVDEDQTIVLDYPTFYYYLKEASTDYLIRHPNAKDEVEARLEEIKQKFNIS</sequence>
<organism evidence="2 3">
    <name type="scientific">Paenibacillus zeirhizosphaerae</name>
    <dbReference type="NCBI Taxonomy" id="2987519"/>
    <lineage>
        <taxon>Bacteria</taxon>
        <taxon>Bacillati</taxon>
        <taxon>Bacillota</taxon>
        <taxon>Bacilli</taxon>
        <taxon>Bacillales</taxon>
        <taxon>Paenibacillaceae</taxon>
        <taxon>Paenibacillus</taxon>
    </lineage>
</organism>
<comment type="caution">
    <text evidence="2">The sequence shown here is derived from an EMBL/GenBank/DDBJ whole genome shotgun (WGS) entry which is preliminary data.</text>
</comment>
<evidence type="ECO:0000313" key="2">
    <source>
        <dbReference type="EMBL" id="MDP4097328.1"/>
    </source>
</evidence>
<keyword evidence="3" id="KW-1185">Reference proteome</keyword>